<evidence type="ECO:0000256" key="4">
    <source>
        <dbReference type="ARBA" id="ARBA00023136"/>
    </source>
</evidence>
<evidence type="ECO:0000259" key="7">
    <source>
        <dbReference type="Pfam" id="PF03151"/>
    </source>
</evidence>
<comment type="caution">
    <text evidence="8">The sequence shown here is derived from an EMBL/GenBank/DDBJ whole genome shotgun (WGS) entry which is preliminary data.</text>
</comment>
<sequence>MEPKHFYATTPFAVGGYMLCSATLLIANKYAVYKVAAPSFILFSQLMGTAIVVKAFAAMGKIDCDALEMTKAKKFLPVALIFLSTIFANMKSLQYANVETFMVFRFSTPLVVSIADYMFLGRKLPNTRSWMCLFALLVGAFGYAQTDSSFQVKGYTFCAIWYVIFCIDQIYLKHVINTVKMDSTWGRVFYSNFLASVPLVFTFINDADEIQALKDMSTSAFMAVFLSVALGVGMSYFAWMARSLLSAASFTVVGNICKILTIAINVSLWDKHASSVGIACLMFCLLAAYFYQQAPMRADSKDSDDHGDIEKKNLLPK</sequence>
<evidence type="ECO:0000256" key="2">
    <source>
        <dbReference type="ARBA" id="ARBA00022692"/>
    </source>
</evidence>
<keyword evidence="2 6" id="KW-0812">Transmembrane</keyword>
<name>A0AAD9DCX6_9STRA</name>
<dbReference type="GO" id="GO:0016020">
    <property type="term" value="C:membrane"/>
    <property type="evidence" value="ECO:0007669"/>
    <property type="project" value="UniProtKB-SubCell"/>
</dbReference>
<dbReference type="Pfam" id="PF03151">
    <property type="entry name" value="TPT"/>
    <property type="match status" value="1"/>
</dbReference>
<feature type="transmembrane region" description="Helical" evidence="6">
    <location>
        <begin position="127"/>
        <end position="146"/>
    </location>
</feature>
<feature type="transmembrane region" description="Helical" evidence="6">
    <location>
        <begin position="39"/>
        <end position="60"/>
    </location>
</feature>
<evidence type="ECO:0000313" key="8">
    <source>
        <dbReference type="EMBL" id="KAK1741389.1"/>
    </source>
</evidence>
<comment type="subcellular location">
    <subcellularLocation>
        <location evidence="1">Membrane</location>
        <topology evidence="1">Multi-pass membrane protein</topology>
    </subcellularLocation>
</comment>
<keyword evidence="3 6" id="KW-1133">Transmembrane helix</keyword>
<evidence type="ECO:0000313" key="9">
    <source>
        <dbReference type="Proteomes" id="UP001224775"/>
    </source>
</evidence>
<dbReference type="PANTHER" id="PTHR11132">
    <property type="entry name" value="SOLUTE CARRIER FAMILY 35"/>
    <property type="match status" value="1"/>
</dbReference>
<feature type="transmembrane region" description="Helical" evidence="6">
    <location>
        <begin position="216"/>
        <end position="237"/>
    </location>
</feature>
<protein>
    <submittedName>
        <fullName evidence="8">Nucleotide-sugar transporter</fullName>
    </submittedName>
</protein>
<evidence type="ECO:0000256" key="1">
    <source>
        <dbReference type="ARBA" id="ARBA00004141"/>
    </source>
</evidence>
<feature type="region of interest" description="Disordered" evidence="5">
    <location>
        <begin position="298"/>
        <end position="317"/>
    </location>
</feature>
<gene>
    <name evidence="8" type="ORF">QTG54_007867</name>
</gene>
<dbReference type="Proteomes" id="UP001224775">
    <property type="component" value="Unassembled WGS sequence"/>
</dbReference>
<keyword evidence="4 6" id="KW-0472">Membrane</keyword>
<feature type="transmembrane region" description="Helical" evidence="6">
    <location>
        <begin position="272"/>
        <end position="291"/>
    </location>
</feature>
<proteinExistence type="predicted"/>
<feature type="transmembrane region" description="Helical" evidence="6">
    <location>
        <begin position="12"/>
        <end position="33"/>
    </location>
</feature>
<accession>A0AAD9DCX6</accession>
<feature type="transmembrane region" description="Helical" evidence="6">
    <location>
        <begin position="244"/>
        <end position="266"/>
    </location>
</feature>
<evidence type="ECO:0000256" key="3">
    <source>
        <dbReference type="ARBA" id="ARBA00022989"/>
    </source>
</evidence>
<organism evidence="8 9">
    <name type="scientific">Skeletonema marinoi</name>
    <dbReference type="NCBI Taxonomy" id="267567"/>
    <lineage>
        <taxon>Eukaryota</taxon>
        <taxon>Sar</taxon>
        <taxon>Stramenopiles</taxon>
        <taxon>Ochrophyta</taxon>
        <taxon>Bacillariophyta</taxon>
        <taxon>Coscinodiscophyceae</taxon>
        <taxon>Thalassiosirophycidae</taxon>
        <taxon>Thalassiosirales</taxon>
        <taxon>Skeletonemataceae</taxon>
        <taxon>Skeletonema</taxon>
        <taxon>Skeletonema marinoi-dohrnii complex</taxon>
    </lineage>
</organism>
<feature type="transmembrane region" description="Helical" evidence="6">
    <location>
        <begin position="152"/>
        <end position="172"/>
    </location>
</feature>
<dbReference type="EMBL" id="JATAAI010000013">
    <property type="protein sequence ID" value="KAK1741389.1"/>
    <property type="molecule type" value="Genomic_DNA"/>
</dbReference>
<feature type="transmembrane region" description="Helical" evidence="6">
    <location>
        <begin position="184"/>
        <end position="204"/>
    </location>
</feature>
<dbReference type="InterPro" id="IPR004853">
    <property type="entry name" value="Sugar_P_trans_dom"/>
</dbReference>
<dbReference type="AlphaFoldDB" id="A0AAD9DCX6"/>
<evidence type="ECO:0000256" key="6">
    <source>
        <dbReference type="SAM" id="Phobius"/>
    </source>
</evidence>
<feature type="transmembrane region" description="Helical" evidence="6">
    <location>
        <begin position="72"/>
        <end position="90"/>
    </location>
</feature>
<evidence type="ECO:0000256" key="5">
    <source>
        <dbReference type="SAM" id="MobiDB-lite"/>
    </source>
</evidence>
<keyword evidence="9" id="KW-1185">Reference proteome</keyword>
<reference evidence="8" key="1">
    <citation type="submission" date="2023-06" db="EMBL/GenBank/DDBJ databases">
        <title>Survivors Of The Sea: Transcriptome response of Skeletonema marinoi to long-term dormancy.</title>
        <authorList>
            <person name="Pinder M.I.M."/>
            <person name="Kourtchenko O."/>
            <person name="Robertson E.K."/>
            <person name="Larsson T."/>
            <person name="Maumus F."/>
            <person name="Osuna-Cruz C.M."/>
            <person name="Vancaester E."/>
            <person name="Stenow R."/>
            <person name="Vandepoele K."/>
            <person name="Ploug H."/>
            <person name="Bruchert V."/>
            <person name="Godhe A."/>
            <person name="Topel M."/>
        </authorList>
    </citation>
    <scope>NUCLEOTIDE SEQUENCE</scope>
    <source>
        <strain evidence="8">R05AC</strain>
    </source>
</reference>
<feature type="domain" description="Sugar phosphate transporter" evidence="7">
    <location>
        <begin position="19"/>
        <end position="291"/>
    </location>
</feature>
<dbReference type="InterPro" id="IPR050186">
    <property type="entry name" value="TPT_transporter"/>
</dbReference>